<proteinExistence type="predicted"/>
<name>A0A2A4WUD2_9GAMM</name>
<comment type="caution">
    <text evidence="3">The sequence shown here is derived from an EMBL/GenBank/DDBJ whole genome shotgun (WGS) entry which is preliminary data.</text>
</comment>
<evidence type="ECO:0000256" key="1">
    <source>
        <dbReference type="SAM" id="SignalP"/>
    </source>
</evidence>
<reference evidence="4" key="1">
    <citation type="submission" date="2017-08" db="EMBL/GenBank/DDBJ databases">
        <title>A dynamic microbial community with high functional redundancy inhabits the cold, oxic subseafloor aquifer.</title>
        <authorList>
            <person name="Tully B.J."/>
            <person name="Wheat C.G."/>
            <person name="Glazer B.T."/>
            <person name="Huber J.A."/>
        </authorList>
    </citation>
    <scope>NUCLEOTIDE SEQUENCE [LARGE SCALE GENOMIC DNA]</scope>
</reference>
<feature type="domain" description="Metallo-beta-lactamase" evidence="2">
    <location>
        <begin position="77"/>
        <end position="277"/>
    </location>
</feature>
<dbReference type="AlphaFoldDB" id="A0A2A4WUD2"/>
<organism evidence="3 4">
    <name type="scientific">SAR86 cluster bacterium</name>
    <dbReference type="NCBI Taxonomy" id="2030880"/>
    <lineage>
        <taxon>Bacteria</taxon>
        <taxon>Pseudomonadati</taxon>
        <taxon>Pseudomonadota</taxon>
        <taxon>Gammaproteobacteria</taxon>
        <taxon>SAR86 cluster</taxon>
    </lineage>
</organism>
<dbReference type="EMBL" id="NVUL01000123">
    <property type="protein sequence ID" value="PCI73445.1"/>
    <property type="molecule type" value="Genomic_DNA"/>
</dbReference>
<dbReference type="SUPFAM" id="SSF56281">
    <property type="entry name" value="Metallo-hydrolase/oxidoreductase"/>
    <property type="match status" value="1"/>
</dbReference>
<evidence type="ECO:0000313" key="3">
    <source>
        <dbReference type="EMBL" id="PCI73445.1"/>
    </source>
</evidence>
<keyword evidence="1" id="KW-0732">Signal</keyword>
<accession>A0A2A4WUD2</accession>
<dbReference type="InterPro" id="IPR036866">
    <property type="entry name" value="RibonucZ/Hydroxyglut_hydro"/>
</dbReference>
<evidence type="ECO:0000313" key="4">
    <source>
        <dbReference type="Proteomes" id="UP000218767"/>
    </source>
</evidence>
<gene>
    <name evidence="3" type="ORF">COB20_16225</name>
</gene>
<dbReference type="Proteomes" id="UP000218767">
    <property type="component" value="Unassembled WGS sequence"/>
</dbReference>
<dbReference type="InterPro" id="IPR001279">
    <property type="entry name" value="Metallo-B-lactamas"/>
</dbReference>
<sequence>MKPLAGIIAVFICILYGSAAVAQTDEPYIHILGVAQDAGYPQIGCYAEHCLPGWIDPSLRRGATSIAVINPDSGQKFLFEATPNLPAQLYALDLEAPNEQFQLAGVFLTHAHIGHYAGLMFFGHEAMSAADQPVYAMPRMLSFLENNGPWSQLVEFENIRLEALQDRQAMSFTGIDVTPFLVPHRDEFSETVGYEIAGPNKKALFIPDINKWSMWDTDLAALVRSVDYALIDATFYGDGELPGRDMSQVPHPFVSESMAALSALSNEERAKVWFIHFNHTNPLLNAESDESKFVRSEGYNVAAEGIRLPL</sequence>
<dbReference type="Gene3D" id="3.60.15.10">
    <property type="entry name" value="Ribonuclease Z/Hydroxyacylglutathione hydrolase-like"/>
    <property type="match status" value="1"/>
</dbReference>
<feature type="chain" id="PRO_5013128183" evidence="1">
    <location>
        <begin position="23"/>
        <end position="310"/>
    </location>
</feature>
<evidence type="ECO:0000259" key="2">
    <source>
        <dbReference type="Pfam" id="PF12706"/>
    </source>
</evidence>
<dbReference type="Pfam" id="PF12706">
    <property type="entry name" value="Lactamase_B_2"/>
    <property type="match status" value="1"/>
</dbReference>
<feature type="signal peptide" evidence="1">
    <location>
        <begin position="1"/>
        <end position="22"/>
    </location>
</feature>
<protein>
    <submittedName>
        <fullName evidence="3">Pyrroloquinoline quinone biosynthesis protein PqqB</fullName>
    </submittedName>
</protein>